<comment type="similarity">
    <text evidence="2">Belongs to the SusD family.</text>
</comment>
<evidence type="ECO:0000259" key="7">
    <source>
        <dbReference type="Pfam" id="PF14322"/>
    </source>
</evidence>
<evidence type="ECO:0000256" key="1">
    <source>
        <dbReference type="ARBA" id="ARBA00004442"/>
    </source>
</evidence>
<dbReference type="InterPro" id="IPR011990">
    <property type="entry name" value="TPR-like_helical_dom_sf"/>
</dbReference>
<dbReference type="EMBL" id="JAERTY010000017">
    <property type="protein sequence ID" value="MBL1411464.1"/>
    <property type="molecule type" value="Genomic_DNA"/>
</dbReference>
<dbReference type="Gene3D" id="1.25.40.390">
    <property type="match status" value="1"/>
</dbReference>
<gene>
    <name evidence="8" type="ORF">JKG61_22085</name>
</gene>
<keyword evidence="5" id="KW-0998">Cell outer membrane</keyword>
<keyword evidence="3" id="KW-0732">Signal</keyword>
<organism evidence="8 9">
    <name type="scientific">Sphingobacterium faecale</name>
    <dbReference type="NCBI Taxonomy" id="2803775"/>
    <lineage>
        <taxon>Bacteria</taxon>
        <taxon>Pseudomonadati</taxon>
        <taxon>Bacteroidota</taxon>
        <taxon>Sphingobacteriia</taxon>
        <taxon>Sphingobacteriales</taxon>
        <taxon>Sphingobacteriaceae</taxon>
        <taxon>Sphingobacterium</taxon>
    </lineage>
</organism>
<comment type="caution">
    <text evidence="8">The sequence shown here is derived from an EMBL/GenBank/DDBJ whole genome shotgun (WGS) entry which is preliminary data.</text>
</comment>
<evidence type="ECO:0000313" key="8">
    <source>
        <dbReference type="EMBL" id="MBL1411464.1"/>
    </source>
</evidence>
<feature type="domain" description="RagB/SusD" evidence="6">
    <location>
        <begin position="323"/>
        <end position="604"/>
    </location>
</feature>
<keyword evidence="9" id="KW-1185">Reference proteome</keyword>
<proteinExistence type="inferred from homology"/>
<dbReference type="SUPFAM" id="SSF48452">
    <property type="entry name" value="TPR-like"/>
    <property type="match status" value="1"/>
</dbReference>
<evidence type="ECO:0000256" key="4">
    <source>
        <dbReference type="ARBA" id="ARBA00023136"/>
    </source>
</evidence>
<dbReference type="InterPro" id="IPR012944">
    <property type="entry name" value="SusD_RagB_dom"/>
</dbReference>
<comment type="subcellular location">
    <subcellularLocation>
        <location evidence="1">Cell outer membrane</location>
    </subcellularLocation>
</comment>
<dbReference type="PROSITE" id="PS51257">
    <property type="entry name" value="PROKAR_LIPOPROTEIN"/>
    <property type="match status" value="1"/>
</dbReference>
<accession>A0ABS1RA95</accession>
<dbReference type="RefSeq" id="WP_202105178.1">
    <property type="nucleotide sequence ID" value="NZ_JAERTY010000017.1"/>
</dbReference>
<dbReference type="Pfam" id="PF07980">
    <property type="entry name" value="SusD_RagB"/>
    <property type="match status" value="1"/>
</dbReference>
<keyword evidence="4" id="KW-0472">Membrane</keyword>
<evidence type="ECO:0000256" key="2">
    <source>
        <dbReference type="ARBA" id="ARBA00006275"/>
    </source>
</evidence>
<evidence type="ECO:0000259" key="6">
    <source>
        <dbReference type="Pfam" id="PF07980"/>
    </source>
</evidence>
<evidence type="ECO:0000256" key="3">
    <source>
        <dbReference type="ARBA" id="ARBA00022729"/>
    </source>
</evidence>
<reference evidence="8 9" key="1">
    <citation type="submission" date="2021-01" db="EMBL/GenBank/DDBJ databases">
        <title>C459-1 draft genome sequence.</title>
        <authorList>
            <person name="Zhang X.-F."/>
        </authorList>
    </citation>
    <scope>NUCLEOTIDE SEQUENCE [LARGE SCALE GENOMIC DNA]</scope>
    <source>
        <strain evidence="9">C459-1</strain>
    </source>
</reference>
<dbReference type="Pfam" id="PF14322">
    <property type="entry name" value="SusD-like_3"/>
    <property type="match status" value="1"/>
</dbReference>
<feature type="domain" description="SusD-like N-terminal" evidence="7">
    <location>
        <begin position="105"/>
        <end position="226"/>
    </location>
</feature>
<evidence type="ECO:0000256" key="5">
    <source>
        <dbReference type="ARBA" id="ARBA00023237"/>
    </source>
</evidence>
<dbReference type="Proteomes" id="UP000625283">
    <property type="component" value="Unassembled WGS sequence"/>
</dbReference>
<dbReference type="InterPro" id="IPR033985">
    <property type="entry name" value="SusD-like_N"/>
</dbReference>
<sequence>MNKIFILIQAFALSMLILISSCDSYLDKEPEEILDQEHVFNNEAYTFRFLSSVYSSIPLMAALNDDFTQNPYVGGSDEMEITYSGAFSNNLNSGAWGPSDIRKFWDKTVIWGHTNEGLRKASIFLENIDNVPMDSKRRDRWKGEGIFLRAYFLFILARAHGPIPLYDTPFRPDHDFTTLMRAPIDEVFEFIASECDRAAALLEPNVVAGEKGRATSIAALALKSRSLLYLASPLWNGNPMYADLKNNDGKRLVPDYDKERWKAAYEAAKKCVDQAEINGYGLYYAPDNDPMKSYEGIFLNNHNKEVLFARNIGPEVVFEGGVTPLGHGGYSTFCPTQAQVDAYQMADGSSPIKGYITAIVPDINVSSGYKETGFAAAHPKGYHPSGISNMYANREPRFYASINFSGSIWKGRPVELWYSGRDGRSKGNLDYCVTGYIQRKMADPDADISKWKARDKAYIHFRLAEIYLNYAEALNEYSGPNNEVIDYINKVRKRAGFTSGKGLLPYGTMNTEAVREAIIHERRIEFAFEAFRYFDVRRLLIAEKTESRPVTGMSINEGGALNDPAYYKRAEVEKRVFESPKHYLWPIPQEDINKSPNLVQNPRW</sequence>
<protein>
    <submittedName>
        <fullName evidence="8">RagB/SusD family nutrient uptake outer membrane protein</fullName>
    </submittedName>
</protein>
<name>A0ABS1RA95_9SPHI</name>
<evidence type="ECO:0000313" key="9">
    <source>
        <dbReference type="Proteomes" id="UP000625283"/>
    </source>
</evidence>